<dbReference type="EMBL" id="KN832993">
    <property type="protein sequence ID" value="KIM82756.1"/>
    <property type="molecule type" value="Genomic_DNA"/>
</dbReference>
<feature type="compositionally biased region" description="Polar residues" evidence="1">
    <location>
        <begin position="197"/>
        <end position="210"/>
    </location>
</feature>
<keyword evidence="4" id="KW-1185">Reference proteome</keyword>
<dbReference type="Proteomes" id="UP000054166">
    <property type="component" value="Unassembled WGS sequence"/>
</dbReference>
<gene>
    <name evidence="3" type="ORF">PILCRDRAFT_820051</name>
</gene>
<feature type="region of interest" description="Disordered" evidence="1">
    <location>
        <begin position="1"/>
        <end position="55"/>
    </location>
</feature>
<dbReference type="PANTHER" id="PTHR21456">
    <property type="entry name" value="FAMILY WITH SEQUENCE SIMILARITY 102"/>
    <property type="match status" value="1"/>
</dbReference>
<dbReference type="PROSITE" id="PS51840">
    <property type="entry name" value="C2_NT"/>
    <property type="match status" value="1"/>
</dbReference>
<dbReference type="HOGENOM" id="CLU_019140_0_0_1"/>
<feature type="domain" description="C2 NT-type" evidence="2">
    <location>
        <begin position="95"/>
        <end position="357"/>
    </location>
</feature>
<dbReference type="InterPro" id="IPR019448">
    <property type="entry name" value="NT-C2"/>
</dbReference>
<organism evidence="3 4">
    <name type="scientific">Piloderma croceum (strain F 1598)</name>
    <dbReference type="NCBI Taxonomy" id="765440"/>
    <lineage>
        <taxon>Eukaryota</taxon>
        <taxon>Fungi</taxon>
        <taxon>Dikarya</taxon>
        <taxon>Basidiomycota</taxon>
        <taxon>Agaricomycotina</taxon>
        <taxon>Agaricomycetes</taxon>
        <taxon>Agaricomycetidae</taxon>
        <taxon>Atheliales</taxon>
        <taxon>Atheliaceae</taxon>
        <taxon>Piloderma</taxon>
    </lineage>
</organism>
<evidence type="ECO:0000313" key="4">
    <source>
        <dbReference type="Proteomes" id="UP000054166"/>
    </source>
</evidence>
<evidence type="ECO:0000313" key="3">
    <source>
        <dbReference type="EMBL" id="KIM82756.1"/>
    </source>
</evidence>
<dbReference type="Pfam" id="PF10358">
    <property type="entry name" value="NT-C2"/>
    <property type="match status" value="1"/>
</dbReference>
<feature type="compositionally biased region" description="Polar residues" evidence="1">
    <location>
        <begin position="496"/>
        <end position="514"/>
    </location>
</feature>
<dbReference type="PANTHER" id="PTHR21456:SF1">
    <property type="entry name" value="C2 NT-TYPE DOMAIN-CONTAINING PROTEIN"/>
    <property type="match status" value="1"/>
</dbReference>
<feature type="region of interest" description="Disordered" evidence="1">
    <location>
        <begin position="226"/>
        <end position="256"/>
    </location>
</feature>
<protein>
    <recommendedName>
        <fullName evidence="2">C2 NT-type domain-containing protein</fullName>
    </recommendedName>
</protein>
<dbReference type="InParanoid" id="A0A0C3FW29"/>
<feature type="region of interest" description="Disordered" evidence="1">
    <location>
        <begin position="132"/>
        <end position="213"/>
    </location>
</feature>
<name>A0A0C3FW29_PILCF</name>
<feature type="compositionally biased region" description="Basic and acidic residues" evidence="1">
    <location>
        <begin position="136"/>
        <end position="168"/>
    </location>
</feature>
<proteinExistence type="predicted"/>
<sequence length="565" mass="61656">MDMVPYSASTHTSGSSSTGQSSLRISTDSLSQSKTPTHSETLKPAKTPRTPRPGQTLAQAFQNTSYSSHNNGGAGSRESSITPHTAAVGGLRAQLHHLLPRHALFHVRVNIHQLASVPLVKGEFGVRWKFKKVKSRKENEKEKHDKGKGKADDIHADTDDDEVHDHTDTYQTSTDDSVDDVHNSHGLPIPSLVVPDNHSTSTSPASTRPVSPNPYAQYLTSDWLPSHLPHSSSHSTHSDSTSRSLSSNTPHDGYAQARGMTPYIKLQDHNVVWEHTLNVVVRMDVDRDTVDLLPNELKLVIMQRVIPGDIDAPHNPRFGAVYLNLAEYANVGPITRRYLLCQSKTNATLKLTVQLEHVGGEKNYKAPPLPKGEILGGIAGILDNDVYRTRPRTLDLYGMYYDNQSKGESQRKGTTLKIGIDPFDISNLSSAYGPRTTETLIEAIFNPVPTHSEKQSPFTYYVPFEPQGKRPSIISSGYKTSTNGSGSLNEPGANESVHSISTSSEYASVYSDSASGKPPSLSSQSARSVSSHGHSSEFGVGGGEENKHKSWWRKIGHSRPTTPGT</sequence>
<feature type="compositionally biased region" description="Low complexity" evidence="1">
    <location>
        <begin position="520"/>
        <end position="538"/>
    </location>
</feature>
<feature type="compositionally biased region" description="Low complexity" evidence="1">
    <location>
        <begin position="226"/>
        <end position="251"/>
    </location>
</feature>
<feature type="compositionally biased region" description="Low complexity" evidence="1">
    <location>
        <begin position="7"/>
        <end position="27"/>
    </location>
</feature>
<feature type="compositionally biased region" description="Polar residues" evidence="1">
    <location>
        <begin position="28"/>
        <end position="39"/>
    </location>
</feature>
<dbReference type="STRING" id="765440.A0A0C3FW29"/>
<dbReference type="OrthoDB" id="3365224at2759"/>
<feature type="compositionally biased region" description="Polar residues" evidence="1">
    <location>
        <begin position="473"/>
        <end position="488"/>
    </location>
</feature>
<accession>A0A0C3FW29</accession>
<evidence type="ECO:0000256" key="1">
    <source>
        <dbReference type="SAM" id="MobiDB-lite"/>
    </source>
</evidence>
<feature type="region of interest" description="Disordered" evidence="1">
    <location>
        <begin position="471"/>
        <end position="565"/>
    </location>
</feature>
<reference evidence="3 4" key="1">
    <citation type="submission" date="2014-04" db="EMBL/GenBank/DDBJ databases">
        <authorList>
            <consortium name="DOE Joint Genome Institute"/>
            <person name="Kuo A."/>
            <person name="Tarkka M."/>
            <person name="Buscot F."/>
            <person name="Kohler A."/>
            <person name="Nagy L.G."/>
            <person name="Floudas D."/>
            <person name="Copeland A."/>
            <person name="Barry K.W."/>
            <person name="Cichocki N."/>
            <person name="Veneault-Fourrey C."/>
            <person name="LaButti K."/>
            <person name="Lindquist E.A."/>
            <person name="Lipzen A."/>
            <person name="Lundell T."/>
            <person name="Morin E."/>
            <person name="Murat C."/>
            <person name="Sun H."/>
            <person name="Tunlid A."/>
            <person name="Henrissat B."/>
            <person name="Grigoriev I.V."/>
            <person name="Hibbett D.S."/>
            <person name="Martin F."/>
            <person name="Nordberg H.P."/>
            <person name="Cantor M.N."/>
            <person name="Hua S.X."/>
        </authorList>
    </citation>
    <scope>NUCLEOTIDE SEQUENCE [LARGE SCALE GENOMIC DNA]</scope>
    <source>
        <strain evidence="3 4">F 1598</strain>
    </source>
</reference>
<dbReference type="AlphaFoldDB" id="A0A0C3FW29"/>
<dbReference type="InterPro" id="IPR039931">
    <property type="entry name" value="EEIG1/2-like"/>
</dbReference>
<evidence type="ECO:0000259" key="2">
    <source>
        <dbReference type="PROSITE" id="PS51840"/>
    </source>
</evidence>
<reference evidence="4" key="2">
    <citation type="submission" date="2015-01" db="EMBL/GenBank/DDBJ databases">
        <title>Evolutionary Origins and Diversification of the Mycorrhizal Mutualists.</title>
        <authorList>
            <consortium name="DOE Joint Genome Institute"/>
            <consortium name="Mycorrhizal Genomics Consortium"/>
            <person name="Kohler A."/>
            <person name="Kuo A."/>
            <person name="Nagy L.G."/>
            <person name="Floudas D."/>
            <person name="Copeland A."/>
            <person name="Barry K.W."/>
            <person name="Cichocki N."/>
            <person name="Veneault-Fourrey C."/>
            <person name="LaButti K."/>
            <person name="Lindquist E.A."/>
            <person name="Lipzen A."/>
            <person name="Lundell T."/>
            <person name="Morin E."/>
            <person name="Murat C."/>
            <person name="Riley R."/>
            <person name="Ohm R."/>
            <person name="Sun H."/>
            <person name="Tunlid A."/>
            <person name="Henrissat B."/>
            <person name="Grigoriev I.V."/>
            <person name="Hibbett D.S."/>
            <person name="Martin F."/>
        </authorList>
    </citation>
    <scope>NUCLEOTIDE SEQUENCE [LARGE SCALE GENOMIC DNA]</scope>
    <source>
        <strain evidence="4">F 1598</strain>
    </source>
</reference>